<dbReference type="InterPro" id="IPR036259">
    <property type="entry name" value="MFS_trans_sf"/>
</dbReference>
<evidence type="ECO:0000256" key="1">
    <source>
        <dbReference type="ARBA" id="ARBA00004651"/>
    </source>
</evidence>
<organism evidence="9 10">
    <name type="scientific">Penicillium desertorum</name>
    <dbReference type="NCBI Taxonomy" id="1303715"/>
    <lineage>
        <taxon>Eukaryota</taxon>
        <taxon>Fungi</taxon>
        <taxon>Dikarya</taxon>
        <taxon>Ascomycota</taxon>
        <taxon>Pezizomycotina</taxon>
        <taxon>Eurotiomycetes</taxon>
        <taxon>Eurotiomycetidae</taxon>
        <taxon>Eurotiales</taxon>
        <taxon>Aspergillaceae</taxon>
        <taxon>Penicillium</taxon>
    </lineage>
</organism>
<feature type="transmembrane region" description="Helical" evidence="7">
    <location>
        <begin position="226"/>
        <end position="249"/>
    </location>
</feature>
<dbReference type="InterPro" id="IPR020846">
    <property type="entry name" value="MFS_dom"/>
</dbReference>
<evidence type="ECO:0000256" key="6">
    <source>
        <dbReference type="SAM" id="MobiDB-lite"/>
    </source>
</evidence>
<feature type="transmembrane region" description="Helical" evidence="7">
    <location>
        <begin position="193"/>
        <end position="214"/>
    </location>
</feature>
<feature type="transmembrane region" description="Helical" evidence="7">
    <location>
        <begin position="142"/>
        <end position="162"/>
    </location>
</feature>
<evidence type="ECO:0000259" key="8">
    <source>
        <dbReference type="PROSITE" id="PS50850"/>
    </source>
</evidence>
<feature type="transmembrane region" description="Helical" evidence="7">
    <location>
        <begin position="490"/>
        <end position="512"/>
    </location>
</feature>
<dbReference type="Gene3D" id="1.20.1250.20">
    <property type="entry name" value="MFS general substrate transporter like domains"/>
    <property type="match status" value="1"/>
</dbReference>
<dbReference type="Proteomes" id="UP001147760">
    <property type="component" value="Unassembled WGS sequence"/>
</dbReference>
<accession>A0A9W9WFR6</accession>
<dbReference type="Pfam" id="PF07690">
    <property type="entry name" value="MFS_1"/>
    <property type="match status" value="1"/>
</dbReference>
<dbReference type="GO" id="GO:0022857">
    <property type="term" value="F:transmembrane transporter activity"/>
    <property type="evidence" value="ECO:0007669"/>
    <property type="project" value="InterPro"/>
</dbReference>
<evidence type="ECO:0000256" key="3">
    <source>
        <dbReference type="ARBA" id="ARBA00022692"/>
    </source>
</evidence>
<comment type="caution">
    <text evidence="9">The sequence shown here is derived from an EMBL/GenBank/DDBJ whole genome shotgun (WGS) entry which is preliminary data.</text>
</comment>
<evidence type="ECO:0000256" key="7">
    <source>
        <dbReference type="SAM" id="Phobius"/>
    </source>
</evidence>
<dbReference type="PROSITE" id="PS50850">
    <property type="entry name" value="MFS"/>
    <property type="match status" value="1"/>
</dbReference>
<dbReference type="PANTHER" id="PTHR23502">
    <property type="entry name" value="MAJOR FACILITATOR SUPERFAMILY"/>
    <property type="match status" value="1"/>
</dbReference>
<feature type="transmembrane region" description="Helical" evidence="7">
    <location>
        <begin position="372"/>
        <end position="391"/>
    </location>
</feature>
<feature type="transmembrane region" description="Helical" evidence="7">
    <location>
        <begin position="422"/>
        <end position="442"/>
    </location>
</feature>
<sequence>MKATKNPQPVSASHNENVPSLDNTPAYEAHTIKGLIVGGKYRDELSQEQSQHYDSSLLQEVDVDLPLTATKPVQHDGQDFIVLDFIEGDKENPFNWSSGRKAFISAQLCCMTLFIGLATTAYSSGISGMAKELGTTELIGKLGLFTFNFTCALAPLFLAPFCELAGRRVIYIGAYVCFCLMFIGLALGKNIATILVCRALLGLFGCVGTILVGGTFGDMYTPEHRAIPMACFSFIAILGTVGAPIYAGFIDQALGWRWLEGIQGLANIPLGIVIAFCLPETRGSVCLTKRAKAIRQATGDDRFVTHNDIEAPGIKHMLHNSSVKAVKMLFSEPVVFAFGLWISFAWFLTFLFLSVIPITFQEKRGWNEGVSGLPYISLCLGTTIGFGLNFFQIRKYQSLTSDPNAEVAPRSSVVRFTQYESLPWIGPVIGLALITIGIFFIFESCYSYTADCYGEHSSSAIAGQGFMRNTLGAVSPLFASQFFHNMGSQYAGLLLALVATVLTFIPFVLFKFGPALRARSRLASATVNGTD</sequence>
<keyword evidence="10" id="KW-1185">Reference proteome</keyword>
<name>A0A9W9WFR6_9EURO</name>
<dbReference type="OrthoDB" id="4050368at2759"/>
<feature type="region of interest" description="Disordered" evidence="6">
    <location>
        <begin position="1"/>
        <end position="24"/>
    </location>
</feature>
<evidence type="ECO:0000313" key="9">
    <source>
        <dbReference type="EMBL" id="KAJ5457281.1"/>
    </source>
</evidence>
<evidence type="ECO:0000256" key="2">
    <source>
        <dbReference type="ARBA" id="ARBA00008335"/>
    </source>
</evidence>
<comment type="similarity">
    <text evidence="2">Belongs to the major facilitator superfamily.</text>
</comment>
<feature type="compositionally biased region" description="Polar residues" evidence="6">
    <location>
        <begin position="1"/>
        <end position="23"/>
    </location>
</feature>
<protein>
    <recommendedName>
        <fullName evidence="8">Major facilitator superfamily (MFS) profile domain-containing protein</fullName>
    </recommendedName>
</protein>
<feature type="transmembrane region" description="Helical" evidence="7">
    <location>
        <begin position="102"/>
        <end position="122"/>
    </location>
</feature>
<reference evidence="9" key="2">
    <citation type="journal article" date="2023" name="IMA Fungus">
        <title>Comparative genomic study of the Penicillium genus elucidates a diverse pangenome and 15 lateral gene transfer events.</title>
        <authorList>
            <person name="Petersen C."/>
            <person name="Sorensen T."/>
            <person name="Nielsen M.R."/>
            <person name="Sondergaard T.E."/>
            <person name="Sorensen J.L."/>
            <person name="Fitzpatrick D.A."/>
            <person name="Frisvad J.C."/>
            <person name="Nielsen K.L."/>
        </authorList>
    </citation>
    <scope>NUCLEOTIDE SEQUENCE</scope>
    <source>
        <strain evidence="9">IBT 17660</strain>
    </source>
</reference>
<dbReference type="PANTHER" id="PTHR23502:SF45">
    <property type="entry name" value="MAJOR FACILITATOR SUPERFAMILY (MFS) PROFILE DOMAIN-CONTAINING PROTEIN"/>
    <property type="match status" value="1"/>
</dbReference>
<feature type="transmembrane region" description="Helical" evidence="7">
    <location>
        <begin position="334"/>
        <end position="360"/>
    </location>
</feature>
<dbReference type="GO" id="GO:0005886">
    <property type="term" value="C:plasma membrane"/>
    <property type="evidence" value="ECO:0007669"/>
    <property type="project" value="UniProtKB-SubCell"/>
</dbReference>
<dbReference type="SUPFAM" id="SSF103473">
    <property type="entry name" value="MFS general substrate transporter"/>
    <property type="match status" value="1"/>
</dbReference>
<keyword evidence="4 7" id="KW-1133">Transmembrane helix</keyword>
<evidence type="ECO:0000256" key="5">
    <source>
        <dbReference type="ARBA" id="ARBA00023136"/>
    </source>
</evidence>
<keyword evidence="3 7" id="KW-0812">Transmembrane</keyword>
<feature type="domain" description="Major facilitator superfamily (MFS) profile" evidence="8">
    <location>
        <begin position="104"/>
        <end position="514"/>
    </location>
</feature>
<proteinExistence type="inferred from homology"/>
<feature type="transmembrane region" description="Helical" evidence="7">
    <location>
        <begin position="169"/>
        <end position="187"/>
    </location>
</feature>
<dbReference type="AlphaFoldDB" id="A0A9W9WFR6"/>
<dbReference type="FunFam" id="1.20.1250.20:FF:000082">
    <property type="entry name" value="MFS multidrug transporter, putative"/>
    <property type="match status" value="1"/>
</dbReference>
<evidence type="ECO:0000313" key="10">
    <source>
        <dbReference type="Proteomes" id="UP001147760"/>
    </source>
</evidence>
<comment type="subcellular location">
    <subcellularLocation>
        <location evidence="1">Cell membrane</location>
        <topology evidence="1">Multi-pass membrane protein</topology>
    </subcellularLocation>
</comment>
<gene>
    <name evidence="9" type="ORF">N7530_012555</name>
</gene>
<reference evidence="9" key="1">
    <citation type="submission" date="2022-12" db="EMBL/GenBank/DDBJ databases">
        <authorList>
            <person name="Petersen C."/>
        </authorList>
    </citation>
    <scope>NUCLEOTIDE SEQUENCE</scope>
    <source>
        <strain evidence="9">IBT 17660</strain>
    </source>
</reference>
<evidence type="ECO:0000256" key="4">
    <source>
        <dbReference type="ARBA" id="ARBA00022989"/>
    </source>
</evidence>
<dbReference type="InterPro" id="IPR011701">
    <property type="entry name" value="MFS"/>
</dbReference>
<keyword evidence="5 7" id="KW-0472">Membrane</keyword>
<dbReference type="EMBL" id="JAPWDO010000009">
    <property type="protein sequence ID" value="KAJ5457281.1"/>
    <property type="molecule type" value="Genomic_DNA"/>
</dbReference>